<feature type="transmembrane region" description="Helical" evidence="1">
    <location>
        <begin position="405"/>
        <end position="427"/>
    </location>
</feature>
<keyword evidence="1" id="KW-1133">Transmembrane helix</keyword>
<dbReference type="InterPro" id="IPR006621">
    <property type="entry name" value="Nose-resist-to-fluoxetine_N"/>
</dbReference>
<dbReference type="SMART" id="SM00703">
    <property type="entry name" value="NRF"/>
    <property type="match status" value="1"/>
</dbReference>
<keyword evidence="1" id="KW-0812">Transmembrane</keyword>
<dbReference type="EMBL" id="CAJOBH010008654">
    <property type="protein sequence ID" value="CAF4119543.1"/>
    <property type="molecule type" value="Genomic_DNA"/>
</dbReference>
<feature type="transmembrane region" description="Helical" evidence="1">
    <location>
        <begin position="578"/>
        <end position="596"/>
    </location>
</feature>
<feature type="transmembrane region" description="Helical" evidence="1">
    <location>
        <begin position="356"/>
        <end position="384"/>
    </location>
</feature>
<dbReference type="Proteomes" id="UP000663834">
    <property type="component" value="Unassembled WGS sequence"/>
</dbReference>
<reference evidence="6" key="1">
    <citation type="submission" date="2021-02" db="EMBL/GenBank/DDBJ databases">
        <authorList>
            <person name="Nowell W R."/>
        </authorList>
    </citation>
    <scope>NUCLEOTIDE SEQUENCE</scope>
</reference>
<gene>
    <name evidence="8" type="ORF">BYL167_LOCUS20006</name>
    <name evidence="5" type="ORF">CJN711_LOCUS37550</name>
    <name evidence="4" type="ORF">KQP761_LOCUS18511</name>
    <name evidence="6" type="ORF">MBJ925_LOCUS14826</name>
    <name evidence="7" type="ORF">SMN809_LOCUS16633</name>
</gene>
<feature type="transmembrane region" description="Helical" evidence="1">
    <location>
        <begin position="495"/>
        <end position="519"/>
    </location>
</feature>
<accession>A0A816QDR7</accession>
<dbReference type="EMBL" id="CAJNOV010018306">
    <property type="protein sequence ID" value="CAF1618490.1"/>
    <property type="molecule type" value="Genomic_DNA"/>
</dbReference>
<feature type="transmembrane region" description="Helical" evidence="1">
    <location>
        <begin position="550"/>
        <end position="566"/>
    </location>
</feature>
<evidence type="ECO:0000313" key="6">
    <source>
        <dbReference type="EMBL" id="CAF2060622.1"/>
    </source>
</evidence>
<evidence type="ECO:0000313" key="7">
    <source>
        <dbReference type="EMBL" id="CAF4087053.1"/>
    </source>
</evidence>
<feature type="domain" description="Nose resistant-to-fluoxetine protein N-terminal" evidence="3">
    <location>
        <begin position="78"/>
        <end position="204"/>
    </location>
</feature>
<dbReference type="Pfam" id="PF01757">
    <property type="entry name" value="Acyl_transf_3"/>
    <property type="match status" value="1"/>
</dbReference>
<dbReference type="OrthoDB" id="207378at2759"/>
<feature type="signal peptide" evidence="2">
    <location>
        <begin position="1"/>
        <end position="22"/>
    </location>
</feature>
<organism evidence="6 9">
    <name type="scientific">Rotaria magnacalcarata</name>
    <dbReference type="NCBI Taxonomy" id="392030"/>
    <lineage>
        <taxon>Eukaryota</taxon>
        <taxon>Metazoa</taxon>
        <taxon>Spiralia</taxon>
        <taxon>Gnathifera</taxon>
        <taxon>Rotifera</taxon>
        <taxon>Eurotatoria</taxon>
        <taxon>Bdelloidea</taxon>
        <taxon>Philodinida</taxon>
        <taxon>Philodinidae</taxon>
        <taxon>Rotaria</taxon>
    </lineage>
</organism>
<evidence type="ECO:0000256" key="1">
    <source>
        <dbReference type="SAM" id="Phobius"/>
    </source>
</evidence>
<dbReference type="Proteomes" id="UP000676336">
    <property type="component" value="Unassembled WGS sequence"/>
</dbReference>
<dbReference type="InterPro" id="IPR002656">
    <property type="entry name" value="Acyl_transf_3_dom"/>
</dbReference>
<evidence type="ECO:0000256" key="2">
    <source>
        <dbReference type="SAM" id="SignalP"/>
    </source>
</evidence>
<feature type="transmembrane region" description="Helical" evidence="1">
    <location>
        <begin position="316"/>
        <end position="336"/>
    </location>
</feature>
<evidence type="ECO:0000313" key="8">
    <source>
        <dbReference type="EMBL" id="CAF4119543.1"/>
    </source>
</evidence>
<dbReference type="InterPro" id="IPR052728">
    <property type="entry name" value="O2_lipid_transport_reg"/>
</dbReference>
<proteinExistence type="predicted"/>
<dbReference type="Proteomes" id="UP000663824">
    <property type="component" value="Unassembled WGS sequence"/>
</dbReference>
<evidence type="ECO:0000259" key="3">
    <source>
        <dbReference type="SMART" id="SM00703"/>
    </source>
</evidence>
<feature type="transmembrane region" description="Helical" evidence="1">
    <location>
        <begin position="694"/>
        <end position="714"/>
    </location>
</feature>
<evidence type="ECO:0000313" key="9">
    <source>
        <dbReference type="Proteomes" id="UP000663824"/>
    </source>
</evidence>
<feature type="transmembrane region" description="Helical" evidence="1">
    <location>
        <begin position="213"/>
        <end position="241"/>
    </location>
</feature>
<feature type="transmembrane region" description="Helical" evidence="1">
    <location>
        <begin position="655"/>
        <end position="674"/>
    </location>
</feature>
<dbReference type="EMBL" id="CAJNOW010009413">
    <property type="protein sequence ID" value="CAF1562826.1"/>
    <property type="molecule type" value="Genomic_DNA"/>
</dbReference>
<feature type="transmembrane region" description="Helical" evidence="1">
    <location>
        <begin position="616"/>
        <end position="634"/>
    </location>
</feature>
<protein>
    <recommendedName>
        <fullName evidence="3">Nose resistant-to-fluoxetine protein N-terminal domain-containing protein</fullName>
    </recommendedName>
</protein>
<dbReference type="GO" id="GO:0016747">
    <property type="term" value="F:acyltransferase activity, transferring groups other than amino-acyl groups"/>
    <property type="evidence" value="ECO:0007669"/>
    <property type="project" value="InterPro"/>
</dbReference>
<dbReference type="AlphaFoldDB" id="A0A816QDR7"/>
<dbReference type="PANTHER" id="PTHR11161">
    <property type="entry name" value="O-ACYLTRANSFERASE"/>
    <property type="match status" value="1"/>
</dbReference>
<dbReference type="Pfam" id="PF20146">
    <property type="entry name" value="NRF"/>
    <property type="match status" value="1"/>
</dbReference>
<comment type="caution">
    <text evidence="6">The sequence shown here is derived from an EMBL/GenBank/DDBJ whole genome shotgun (WGS) entry which is preliminary data.</text>
</comment>
<dbReference type="PANTHER" id="PTHR11161:SF0">
    <property type="entry name" value="O-ACYLTRANSFERASE LIKE PROTEIN"/>
    <property type="match status" value="1"/>
</dbReference>
<feature type="chain" id="PRO_5035689071" description="Nose resistant-to-fluoxetine protein N-terminal domain-containing protein" evidence="2">
    <location>
        <begin position="23"/>
        <end position="721"/>
    </location>
</feature>
<keyword evidence="1" id="KW-0472">Membrane</keyword>
<dbReference type="EMBL" id="CAJNRE010006973">
    <property type="protein sequence ID" value="CAF2060622.1"/>
    <property type="molecule type" value="Genomic_DNA"/>
</dbReference>
<keyword evidence="2" id="KW-0732">Signal</keyword>
<dbReference type="EMBL" id="CAJOBI010007488">
    <property type="protein sequence ID" value="CAF4087053.1"/>
    <property type="molecule type" value="Genomic_DNA"/>
</dbReference>
<sequence length="721" mass="82203">MLKLCVTLLSILILVGPQSIIGETVFQTIPLHLDVIIQYVKNFDQHYLDIATDLFNTPIATIRPELLLTNASFTTNQSTICEQELEILINATLQRELWALKVFDAWGKPLPSGLLKGNIFWIGNYDECVDQLYTTNNKSYVRQPIDTQYCALQSIPSSQPVSTRSGLVLGLCLPASCTRQSIVLIIHEIFKVYDMNEDNLHCSNDRLNEHNNYLVGTIVFSIFLSLLVLFVLIGTIIDLVVHMYVKMNTNKKPHTNKYHDLSDENSNKNVSLTLVNQSLESLAKKMPFIMFLREFSAICTLRYIFKINKNEKENSFTFLNGIRVLSLFWVILGHSFGSTMFYTSNIVDMAAATRNIAVQLITNGIFGVDTFFLISGFLTTVLFVRQAQKQQLSLRMMVLYYIHRYLRLTPTFILVMFVSIYLTPYFGSGPLYPIQQGLEPDKCRNGNWWTAFLYIGNFLKSDDICLGVTWYLYNDMQFHWIAPLALIPFVMGRKIVGYIVTIFFVLVSMGSILGLFLYYPGMISHVLDASNNKTGPNFFDTVYMSPWCRISPYAIGLLTGFLVVNTSNSYRLNSIVRVIGNFLAIALAMTCIFSMYGDSILMPGVSNVSFIAYQTLSRPAWSISISWLIYLCNIKQGGIVNQILSSPIWSPLARLNYAAYLIHNTVILITVFNQSVPVYFQSMTCLNNYISHLFFSYLAAIIVVIFFEMPFFILEKKFFKR</sequence>
<dbReference type="Proteomes" id="UP000663855">
    <property type="component" value="Unassembled WGS sequence"/>
</dbReference>
<dbReference type="Proteomes" id="UP000681967">
    <property type="component" value="Unassembled WGS sequence"/>
</dbReference>
<name>A0A816QDR7_9BILA</name>
<evidence type="ECO:0000313" key="5">
    <source>
        <dbReference type="EMBL" id="CAF1618490.1"/>
    </source>
</evidence>
<evidence type="ECO:0000313" key="4">
    <source>
        <dbReference type="EMBL" id="CAF1562826.1"/>
    </source>
</evidence>